<gene>
    <name evidence="1" type="ORF">B5G21_02200</name>
</gene>
<sequence length="372" mass="39338">MAIEILERAESTLDGALGTIENARLAVAECAEDAWSEFISNDTVSSCLETIQEAADDAWEACYPALEQAGDVAREGARNGIYLGGRVALGVADVGEDAYTGIRSNIELIAGDHEAAVETAQLQLIDSAANAWGDFMQVDDQIRKTGDYTQAGGEFATEIALGAVAMTAPTPVFAAAGVTLVSKEMGGNLEANSEDGEISQEDVIEELAIGAVTAAGIGAGRGLNRMAQTKPPRYIEGPNSSLAGDVHPTTGVPFEKRTVTLSSGERVEGVFPKFDSQFDARISSDLLTSSNRAQFKECNSQLLRAIESDSKLSSRFSAQQIEQIREGVLDGSAPDGFVWHHNEEEGLIQLVDRAVHEATGHTAGKAIWGGGY</sequence>
<dbReference type="AlphaFoldDB" id="A0A1Y3U5N7"/>
<reference evidence="2" key="1">
    <citation type="submission" date="2017-04" db="EMBL/GenBank/DDBJ databases">
        <title>Function of individual gut microbiota members based on whole genome sequencing of pure cultures obtained from chicken caecum.</title>
        <authorList>
            <person name="Medvecky M."/>
            <person name="Cejkova D."/>
            <person name="Polansky O."/>
            <person name="Karasova D."/>
            <person name="Kubasova T."/>
            <person name="Cizek A."/>
            <person name="Rychlik I."/>
        </authorList>
    </citation>
    <scope>NUCLEOTIDE SEQUENCE [LARGE SCALE GENOMIC DNA]</scope>
    <source>
        <strain evidence="2">An70</strain>
    </source>
</reference>
<organism evidence="1 2">
    <name type="scientific">Enorma massiliensis</name>
    <dbReference type="NCBI Taxonomy" id="1472761"/>
    <lineage>
        <taxon>Bacteria</taxon>
        <taxon>Bacillati</taxon>
        <taxon>Actinomycetota</taxon>
        <taxon>Coriobacteriia</taxon>
        <taxon>Coriobacteriales</taxon>
        <taxon>Coriobacteriaceae</taxon>
        <taxon>Enorma</taxon>
    </lineage>
</organism>
<keyword evidence="2" id="KW-1185">Reference proteome</keyword>
<dbReference type="Proteomes" id="UP000196560">
    <property type="component" value="Unassembled WGS sequence"/>
</dbReference>
<name>A0A1Y3U5N7_9ACTN</name>
<proteinExistence type="predicted"/>
<evidence type="ECO:0000313" key="1">
    <source>
        <dbReference type="EMBL" id="OUN44102.1"/>
    </source>
</evidence>
<protein>
    <recommendedName>
        <fullName evidence="3">HNH endonuclease</fullName>
    </recommendedName>
</protein>
<accession>A0A1Y3U5N7</accession>
<dbReference type="Pfam" id="PF12639">
    <property type="entry name" value="Colicin-DNase"/>
    <property type="match status" value="1"/>
</dbReference>
<comment type="caution">
    <text evidence="1">The sequence shown here is derived from an EMBL/GenBank/DDBJ whole genome shotgun (WGS) entry which is preliminary data.</text>
</comment>
<dbReference type="EMBL" id="NFHO01000002">
    <property type="protein sequence ID" value="OUN44102.1"/>
    <property type="molecule type" value="Genomic_DNA"/>
</dbReference>
<dbReference type="RefSeq" id="WP_143349765.1">
    <property type="nucleotide sequence ID" value="NZ_NFHO01000002.1"/>
</dbReference>
<evidence type="ECO:0008006" key="3">
    <source>
        <dbReference type="Google" id="ProtNLM"/>
    </source>
</evidence>
<evidence type="ECO:0000313" key="2">
    <source>
        <dbReference type="Proteomes" id="UP000196560"/>
    </source>
</evidence>